<dbReference type="Pfam" id="PF00172">
    <property type="entry name" value="Zn_clus"/>
    <property type="match status" value="1"/>
</dbReference>
<dbReference type="GO" id="GO:0000435">
    <property type="term" value="P:positive regulation of transcription from RNA polymerase II promoter by galactose"/>
    <property type="evidence" value="ECO:0007669"/>
    <property type="project" value="TreeGrafter"/>
</dbReference>
<feature type="compositionally biased region" description="Low complexity" evidence="6">
    <location>
        <begin position="134"/>
        <end position="146"/>
    </location>
</feature>
<evidence type="ECO:0000256" key="6">
    <source>
        <dbReference type="SAM" id="MobiDB-lite"/>
    </source>
</evidence>
<reference evidence="8" key="1">
    <citation type="journal article" date="2023" name="Mol. Phylogenet. Evol.">
        <title>Genome-scale phylogeny and comparative genomics of the fungal order Sordariales.</title>
        <authorList>
            <person name="Hensen N."/>
            <person name="Bonometti L."/>
            <person name="Westerberg I."/>
            <person name="Brannstrom I.O."/>
            <person name="Guillou S."/>
            <person name="Cros-Aarteil S."/>
            <person name="Calhoun S."/>
            <person name="Haridas S."/>
            <person name="Kuo A."/>
            <person name="Mondo S."/>
            <person name="Pangilinan J."/>
            <person name="Riley R."/>
            <person name="LaButti K."/>
            <person name="Andreopoulos B."/>
            <person name="Lipzen A."/>
            <person name="Chen C."/>
            <person name="Yan M."/>
            <person name="Daum C."/>
            <person name="Ng V."/>
            <person name="Clum A."/>
            <person name="Steindorff A."/>
            <person name="Ohm R.A."/>
            <person name="Martin F."/>
            <person name="Silar P."/>
            <person name="Natvig D.O."/>
            <person name="Lalanne C."/>
            <person name="Gautier V."/>
            <person name="Ament-Velasquez S.L."/>
            <person name="Kruys A."/>
            <person name="Hutchinson M.I."/>
            <person name="Powell A.J."/>
            <person name="Barry K."/>
            <person name="Miller A.N."/>
            <person name="Grigoriev I.V."/>
            <person name="Debuchy R."/>
            <person name="Gladieux P."/>
            <person name="Hiltunen Thoren M."/>
            <person name="Johannesson H."/>
        </authorList>
    </citation>
    <scope>NUCLEOTIDE SEQUENCE</scope>
    <source>
        <strain evidence="8">CBS 731.68</strain>
    </source>
</reference>
<dbReference type="InterPro" id="IPR007219">
    <property type="entry name" value="XnlR_reg_dom"/>
</dbReference>
<dbReference type="Gene3D" id="4.10.240.10">
    <property type="entry name" value="Zn(2)-C6 fungal-type DNA-binding domain"/>
    <property type="match status" value="1"/>
</dbReference>
<feature type="region of interest" description="Disordered" evidence="6">
    <location>
        <begin position="194"/>
        <end position="226"/>
    </location>
</feature>
<evidence type="ECO:0000256" key="5">
    <source>
        <dbReference type="ARBA" id="ARBA00023242"/>
    </source>
</evidence>
<evidence type="ECO:0000256" key="4">
    <source>
        <dbReference type="ARBA" id="ARBA00023163"/>
    </source>
</evidence>
<keyword evidence="9" id="KW-1185">Reference proteome</keyword>
<dbReference type="GO" id="GO:0006351">
    <property type="term" value="P:DNA-templated transcription"/>
    <property type="evidence" value="ECO:0007669"/>
    <property type="project" value="InterPro"/>
</dbReference>
<dbReference type="InterPro" id="IPR036864">
    <property type="entry name" value="Zn2-C6_fun-type_DNA-bd_sf"/>
</dbReference>
<comment type="caution">
    <text evidence="8">The sequence shown here is derived from an EMBL/GenBank/DDBJ whole genome shotgun (WGS) entry which is preliminary data.</text>
</comment>
<dbReference type="Proteomes" id="UP001302602">
    <property type="component" value="Unassembled WGS sequence"/>
</dbReference>
<dbReference type="GO" id="GO:0008270">
    <property type="term" value="F:zinc ion binding"/>
    <property type="evidence" value="ECO:0007669"/>
    <property type="project" value="InterPro"/>
</dbReference>
<dbReference type="GeneID" id="87826451"/>
<evidence type="ECO:0000313" key="8">
    <source>
        <dbReference type="EMBL" id="KAK4118552.1"/>
    </source>
</evidence>
<dbReference type="SMART" id="SM00066">
    <property type="entry name" value="GAL4"/>
    <property type="match status" value="1"/>
</dbReference>
<evidence type="ECO:0000256" key="3">
    <source>
        <dbReference type="ARBA" id="ARBA00023125"/>
    </source>
</evidence>
<organism evidence="8 9">
    <name type="scientific">Parathielavia appendiculata</name>
    <dbReference type="NCBI Taxonomy" id="2587402"/>
    <lineage>
        <taxon>Eukaryota</taxon>
        <taxon>Fungi</taxon>
        <taxon>Dikarya</taxon>
        <taxon>Ascomycota</taxon>
        <taxon>Pezizomycotina</taxon>
        <taxon>Sordariomycetes</taxon>
        <taxon>Sordariomycetidae</taxon>
        <taxon>Sordariales</taxon>
        <taxon>Chaetomiaceae</taxon>
        <taxon>Parathielavia</taxon>
    </lineage>
</organism>
<dbReference type="CDD" id="cd00067">
    <property type="entry name" value="GAL4"/>
    <property type="match status" value="1"/>
</dbReference>
<evidence type="ECO:0000313" key="9">
    <source>
        <dbReference type="Proteomes" id="UP001302602"/>
    </source>
</evidence>
<dbReference type="GO" id="GO:0000981">
    <property type="term" value="F:DNA-binding transcription factor activity, RNA polymerase II-specific"/>
    <property type="evidence" value="ECO:0007669"/>
    <property type="project" value="InterPro"/>
</dbReference>
<protein>
    <recommendedName>
        <fullName evidence="7">Zn(2)-C6 fungal-type domain-containing protein</fullName>
    </recommendedName>
</protein>
<evidence type="ECO:0000256" key="2">
    <source>
        <dbReference type="ARBA" id="ARBA00023015"/>
    </source>
</evidence>
<feature type="domain" description="Zn(2)-C6 fungal-type" evidence="7">
    <location>
        <begin position="23"/>
        <end position="56"/>
    </location>
</feature>
<dbReference type="PANTHER" id="PTHR47424:SF3">
    <property type="entry name" value="REGULATORY PROTEIN GAL4"/>
    <property type="match status" value="1"/>
</dbReference>
<dbReference type="SUPFAM" id="SSF57701">
    <property type="entry name" value="Zn2/Cys6 DNA-binding domain"/>
    <property type="match status" value="1"/>
</dbReference>
<reference evidence="8" key="2">
    <citation type="submission" date="2023-05" db="EMBL/GenBank/DDBJ databases">
        <authorList>
            <consortium name="Lawrence Berkeley National Laboratory"/>
            <person name="Steindorff A."/>
            <person name="Hensen N."/>
            <person name="Bonometti L."/>
            <person name="Westerberg I."/>
            <person name="Brannstrom I.O."/>
            <person name="Guillou S."/>
            <person name="Cros-Aarteil S."/>
            <person name="Calhoun S."/>
            <person name="Haridas S."/>
            <person name="Kuo A."/>
            <person name="Mondo S."/>
            <person name="Pangilinan J."/>
            <person name="Riley R."/>
            <person name="Labutti K."/>
            <person name="Andreopoulos B."/>
            <person name="Lipzen A."/>
            <person name="Chen C."/>
            <person name="Yanf M."/>
            <person name="Daum C."/>
            <person name="Ng V."/>
            <person name="Clum A."/>
            <person name="Ohm R."/>
            <person name="Martin F."/>
            <person name="Silar P."/>
            <person name="Natvig D."/>
            <person name="Lalanne C."/>
            <person name="Gautier V."/>
            <person name="Ament-Velasquez S.L."/>
            <person name="Kruys A."/>
            <person name="Hutchinson M.I."/>
            <person name="Powell A.J."/>
            <person name="Barry K."/>
            <person name="Miller A.N."/>
            <person name="Grigoriev I.V."/>
            <person name="Debuchy R."/>
            <person name="Gladieux P."/>
            <person name="Thoren M.H."/>
            <person name="Johannesson H."/>
        </authorList>
    </citation>
    <scope>NUCLEOTIDE SEQUENCE</scope>
    <source>
        <strain evidence="8">CBS 731.68</strain>
    </source>
</reference>
<keyword evidence="3" id="KW-0238">DNA-binding</keyword>
<dbReference type="PANTHER" id="PTHR47424">
    <property type="entry name" value="REGULATORY PROTEIN GAL4"/>
    <property type="match status" value="1"/>
</dbReference>
<feature type="region of interest" description="Disordered" evidence="6">
    <location>
        <begin position="668"/>
        <end position="693"/>
    </location>
</feature>
<dbReference type="GO" id="GO:0000978">
    <property type="term" value="F:RNA polymerase II cis-regulatory region sequence-specific DNA binding"/>
    <property type="evidence" value="ECO:0007669"/>
    <property type="project" value="TreeGrafter"/>
</dbReference>
<keyword evidence="5" id="KW-0539">Nucleus</keyword>
<keyword evidence="4" id="KW-0804">Transcription</keyword>
<dbReference type="EMBL" id="MU853265">
    <property type="protein sequence ID" value="KAK4118552.1"/>
    <property type="molecule type" value="Genomic_DNA"/>
</dbReference>
<evidence type="ECO:0000259" key="7">
    <source>
        <dbReference type="PROSITE" id="PS50048"/>
    </source>
</evidence>
<dbReference type="InterPro" id="IPR001138">
    <property type="entry name" value="Zn2Cys6_DnaBD"/>
</dbReference>
<evidence type="ECO:0000256" key="1">
    <source>
        <dbReference type="ARBA" id="ARBA00022723"/>
    </source>
</evidence>
<proteinExistence type="predicted"/>
<gene>
    <name evidence="8" type="ORF">N657DRAFT_583484</name>
</gene>
<dbReference type="Pfam" id="PF04082">
    <property type="entry name" value="Fungal_trans"/>
    <property type="match status" value="1"/>
</dbReference>
<sequence>MPEPTSGSDIAVPRPKRHKIDVACEICRARKVRCDGVRPTCGNCRKRVNMGPRCTYSAAPIERTSDSDPLQPHSLHVATPRSPAAAGLSLQTSANQDPVIGDPVERGSIVAAANHNASARIRMVHPAPAPASAPGPAFTAPTPASGHAPSVSGESQIDSMTTVVEEGTNTAQYFGSSSAGSFTKQIKAAIDARLGKSTPPVPSTSSSQNNATGVTGAAPPRSGGGAGWSIADDPNYVLPGRRQADYLMDLYWLYVDTLYPFLDRDKWNRHYASMFSGTPLDTDERIFVSTLNIIFALSTQLLESLRPEHRDKSSRVYFQRAQALLRLSLWEPASLELVQCLLLMSQYLQTTSNAHQTWMVVGTAVRTAQSLGLHLPDTSAGMADPVERELVRRLWHGCVLMDRMVSLTHGRPPMILHQHASAVSLPMSAHSERERMDGEQIRVSFFVQSVRLYEIIHLSIVAFYLPGETEPGSQGARENDLETMLRLDSALGTWEQELPSHLCFATIQDVGNDICRRQAVILRLRFLQARLLLLRPTMARFCLDQAPSKESKSTSASLASRLVQQAASLCVATAQEVVSVLVRFEAHDGTVGLLPAWWYRLYFVYSAATILIVARLRPELAGEDGLQRSWDEAVSVLRAHERFGESARRCVAVLNILSGRIMQSHLQANARPSGEGPASEERESQPANPAFSFDPADSLQQFGDMAALFPNLDLPDLTFGANDFSDLNMHAWELLTGNQP</sequence>
<accession>A0AAN6YYP0</accession>
<keyword evidence="2" id="KW-0805">Transcription regulation</keyword>
<dbReference type="PROSITE" id="PS50048">
    <property type="entry name" value="ZN2_CY6_FUNGAL_2"/>
    <property type="match status" value="1"/>
</dbReference>
<dbReference type="GO" id="GO:0005634">
    <property type="term" value="C:nucleus"/>
    <property type="evidence" value="ECO:0007669"/>
    <property type="project" value="TreeGrafter"/>
</dbReference>
<dbReference type="CDD" id="cd12148">
    <property type="entry name" value="fungal_TF_MHR"/>
    <property type="match status" value="1"/>
</dbReference>
<dbReference type="AlphaFoldDB" id="A0AAN6YYP0"/>
<name>A0AAN6YYP0_9PEZI</name>
<dbReference type="SMART" id="SM00906">
    <property type="entry name" value="Fungal_trans"/>
    <property type="match status" value="1"/>
</dbReference>
<keyword evidence="1" id="KW-0479">Metal-binding</keyword>
<dbReference type="RefSeq" id="XP_062642325.1">
    <property type="nucleotide sequence ID" value="XM_062789681.1"/>
</dbReference>
<feature type="region of interest" description="Disordered" evidence="6">
    <location>
        <begin position="127"/>
        <end position="156"/>
    </location>
</feature>
<dbReference type="InterPro" id="IPR051127">
    <property type="entry name" value="Fungal_SecMet_Regulators"/>
</dbReference>